<dbReference type="EMBL" id="FNZR01000003">
    <property type="protein sequence ID" value="SEK98943.1"/>
    <property type="molecule type" value="Genomic_DNA"/>
</dbReference>
<protein>
    <submittedName>
        <fullName evidence="1">Uncharacterized protein</fullName>
    </submittedName>
</protein>
<dbReference type="Proteomes" id="UP000198916">
    <property type="component" value="Unassembled WGS sequence"/>
</dbReference>
<evidence type="ECO:0000313" key="1">
    <source>
        <dbReference type="EMBL" id="SEK98943.1"/>
    </source>
</evidence>
<evidence type="ECO:0000313" key="2">
    <source>
        <dbReference type="Proteomes" id="UP000198916"/>
    </source>
</evidence>
<organism evidence="1 2">
    <name type="scientific">Parapedobacter koreensis</name>
    <dbReference type="NCBI Taxonomy" id="332977"/>
    <lineage>
        <taxon>Bacteria</taxon>
        <taxon>Pseudomonadati</taxon>
        <taxon>Bacteroidota</taxon>
        <taxon>Sphingobacteriia</taxon>
        <taxon>Sphingobacteriales</taxon>
        <taxon>Sphingobacteriaceae</taxon>
        <taxon>Parapedobacter</taxon>
    </lineage>
</organism>
<dbReference type="AlphaFoldDB" id="A0A1H7LJ25"/>
<keyword evidence="2" id="KW-1185">Reference proteome</keyword>
<sequence>MIFIAFQIPSVNKDGGIGWNAKDLEKEYFY</sequence>
<dbReference type="STRING" id="332977.SAMN05421740_103182"/>
<gene>
    <name evidence="1" type="ORF">SAMN05421740_103182</name>
</gene>
<reference evidence="2" key="1">
    <citation type="submission" date="2016-10" db="EMBL/GenBank/DDBJ databases">
        <authorList>
            <person name="Varghese N."/>
            <person name="Submissions S."/>
        </authorList>
    </citation>
    <scope>NUCLEOTIDE SEQUENCE [LARGE SCALE GENOMIC DNA]</scope>
    <source>
        <strain evidence="2">Jip14</strain>
    </source>
</reference>
<name>A0A1H7LJ25_9SPHI</name>
<accession>A0A1H7LJ25</accession>
<proteinExistence type="predicted"/>